<protein>
    <recommendedName>
        <fullName evidence="2">carbonic anhydrase</fullName>
        <ecNumber evidence="2">4.2.1.1</ecNumber>
    </recommendedName>
</protein>
<dbReference type="Pfam" id="PF00194">
    <property type="entry name" value="Carb_anhydrase"/>
    <property type="match status" value="1"/>
</dbReference>
<dbReference type="PaxDb" id="2903-EOD39655"/>
<name>A0A0D3KV70_EMIH1</name>
<keyword evidence="8" id="KW-1133">Transmembrane helix</keyword>
<dbReference type="EC" id="4.2.1.1" evidence="2"/>
<evidence type="ECO:0000256" key="4">
    <source>
        <dbReference type="ARBA" id="ARBA00022833"/>
    </source>
</evidence>
<dbReference type="Gene3D" id="3.10.200.10">
    <property type="entry name" value="Alpha carbonic anhydrase"/>
    <property type="match status" value="1"/>
</dbReference>
<dbReference type="PROSITE" id="PS51144">
    <property type="entry name" value="ALPHA_CA_2"/>
    <property type="match status" value="1"/>
</dbReference>
<dbReference type="GO" id="GO:0004089">
    <property type="term" value="F:carbonate dehydratase activity"/>
    <property type="evidence" value="ECO:0007669"/>
    <property type="project" value="UniProtKB-EC"/>
</dbReference>
<keyword evidence="4" id="KW-0862">Zinc</keyword>
<feature type="transmembrane region" description="Helical" evidence="8">
    <location>
        <begin position="194"/>
        <end position="218"/>
    </location>
</feature>
<reference evidence="10" key="2">
    <citation type="submission" date="2024-10" db="UniProtKB">
        <authorList>
            <consortium name="EnsemblProtists"/>
        </authorList>
    </citation>
    <scope>IDENTIFICATION</scope>
</reference>
<dbReference type="STRING" id="2903.R1FKU4"/>
<dbReference type="PANTHER" id="PTHR18952:SF265">
    <property type="entry name" value="CARBONIC ANHYDRASE"/>
    <property type="match status" value="1"/>
</dbReference>
<feature type="compositionally biased region" description="Low complexity" evidence="7">
    <location>
        <begin position="274"/>
        <end position="284"/>
    </location>
</feature>
<evidence type="ECO:0000256" key="1">
    <source>
        <dbReference type="ARBA" id="ARBA00010718"/>
    </source>
</evidence>
<keyword evidence="8" id="KW-0812">Transmembrane</keyword>
<sequence length="301" mass="31271">MLPAGATPATAPVENGSASKGYTVLHGRRYDFYQVHWHTPSEHLVDGRHAALEAHFVHRDASESGLAVITVLYDEAAACDPLLSAFWDDFPPSDGARRYAESAASVDFGAMLSELLLRGGGAYQWEGSLTTPPCTEGVEWRLIKARRHVCAAQLERLRAALGAASGVRANNRMVQPLNGRLLRASALSPPAAPFPLWGAAAVGGVLALALAAALAFAARRGRGGARRSRAGLLQARGPSTGEKELSSALPSAGSRTPAVPGAASAGGHADDSGLRNSSSSSDSFVSEDADSAGELLAREKV</sequence>
<dbReference type="eggNOG" id="KOG0382">
    <property type="taxonomic scope" value="Eukaryota"/>
</dbReference>
<reference evidence="11" key="1">
    <citation type="journal article" date="2013" name="Nature">
        <title>Pan genome of the phytoplankton Emiliania underpins its global distribution.</title>
        <authorList>
            <person name="Read B.A."/>
            <person name="Kegel J."/>
            <person name="Klute M.J."/>
            <person name="Kuo A."/>
            <person name="Lefebvre S.C."/>
            <person name="Maumus F."/>
            <person name="Mayer C."/>
            <person name="Miller J."/>
            <person name="Monier A."/>
            <person name="Salamov A."/>
            <person name="Young J."/>
            <person name="Aguilar M."/>
            <person name="Claverie J.M."/>
            <person name="Frickenhaus S."/>
            <person name="Gonzalez K."/>
            <person name="Herman E.K."/>
            <person name="Lin Y.C."/>
            <person name="Napier J."/>
            <person name="Ogata H."/>
            <person name="Sarno A.F."/>
            <person name="Shmutz J."/>
            <person name="Schroeder D."/>
            <person name="de Vargas C."/>
            <person name="Verret F."/>
            <person name="von Dassow P."/>
            <person name="Valentin K."/>
            <person name="Van de Peer Y."/>
            <person name="Wheeler G."/>
            <person name="Dacks J.B."/>
            <person name="Delwiche C.F."/>
            <person name="Dyhrman S.T."/>
            <person name="Glockner G."/>
            <person name="John U."/>
            <person name="Richards T."/>
            <person name="Worden A.Z."/>
            <person name="Zhang X."/>
            <person name="Grigoriev I.V."/>
            <person name="Allen A.E."/>
            <person name="Bidle K."/>
            <person name="Borodovsky M."/>
            <person name="Bowler C."/>
            <person name="Brownlee C."/>
            <person name="Cock J.M."/>
            <person name="Elias M."/>
            <person name="Gladyshev V.N."/>
            <person name="Groth M."/>
            <person name="Guda C."/>
            <person name="Hadaegh A."/>
            <person name="Iglesias-Rodriguez M.D."/>
            <person name="Jenkins J."/>
            <person name="Jones B.M."/>
            <person name="Lawson T."/>
            <person name="Leese F."/>
            <person name="Lindquist E."/>
            <person name="Lobanov A."/>
            <person name="Lomsadze A."/>
            <person name="Malik S.B."/>
            <person name="Marsh M.E."/>
            <person name="Mackinder L."/>
            <person name="Mock T."/>
            <person name="Mueller-Roeber B."/>
            <person name="Pagarete A."/>
            <person name="Parker M."/>
            <person name="Probert I."/>
            <person name="Quesneville H."/>
            <person name="Raines C."/>
            <person name="Rensing S.A."/>
            <person name="Riano-Pachon D.M."/>
            <person name="Richier S."/>
            <person name="Rokitta S."/>
            <person name="Shiraiwa Y."/>
            <person name="Soanes D.M."/>
            <person name="van der Giezen M."/>
            <person name="Wahlund T.M."/>
            <person name="Williams B."/>
            <person name="Wilson W."/>
            <person name="Wolfe G."/>
            <person name="Wurch L.L."/>
        </authorList>
    </citation>
    <scope>NUCLEOTIDE SEQUENCE</scope>
</reference>
<dbReference type="EnsemblProtists" id="EOD39655">
    <property type="protein sequence ID" value="EOD39655"/>
    <property type="gene ID" value="EMIHUDRAFT_62679"/>
</dbReference>
<proteinExistence type="inferred from homology"/>
<evidence type="ECO:0000256" key="8">
    <source>
        <dbReference type="SAM" id="Phobius"/>
    </source>
</evidence>
<comment type="similarity">
    <text evidence="1">Belongs to the alpha-carbonic anhydrase family.</text>
</comment>
<keyword evidence="5" id="KW-0456">Lyase</keyword>
<dbReference type="SUPFAM" id="SSF51069">
    <property type="entry name" value="Carbonic anhydrase"/>
    <property type="match status" value="1"/>
</dbReference>
<dbReference type="InterPro" id="IPR036398">
    <property type="entry name" value="CA_dom_sf"/>
</dbReference>
<keyword evidence="8" id="KW-0472">Membrane</keyword>
<feature type="domain" description="Alpha-carbonic anhydrase" evidence="9">
    <location>
        <begin position="1"/>
        <end position="186"/>
    </location>
</feature>
<dbReference type="GO" id="GO:0008270">
    <property type="term" value="F:zinc ion binding"/>
    <property type="evidence" value="ECO:0007669"/>
    <property type="project" value="InterPro"/>
</dbReference>
<accession>A0A0D3KV70</accession>
<organism evidence="10 11">
    <name type="scientific">Emiliania huxleyi (strain CCMP1516)</name>
    <dbReference type="NCBI Taxonomy" id="280463"/>
    <lineage>
        <taxon>Eukaryota</taxon>
        <taxon>Haptista</taxon>
        <taxon>Haptophyta</taxon>
        <taxon>Prymnesiophyceae</taxon>
        <taxon>Isochrysidales</taxon>
        <taxon>Noelaerhabdaceae</taxon>
        <taxon>Emiliania</taxon>
    </lineage>
</organism>
<dbReference type="InterPro" id="IPR041891">
    <property type="entry name" value="Alpha_CA_prokaryot-like"/>
</dbReference>
<keyword evidence="3" id="KW-0479">Metal-binding</keyword>
<evidence type="ECO:0000256" key="7">
    <source>
        <dbReference type="SAM" id="MobiDB-lite"/>
    </source>
</evidence>
<dbReference type="AlphaFoldDB" id="A0A0D3KV70"/>
<dbReference type="PANTHER" id="PTHR18952">
    <property type="entry name" value="CARBONIC ANHYDRASE"/>
    <property type="match status" value="1"/>
</dbReference>
<evidence type="ECO:0000313" key="11">
    <source>
        <dbReference type="Proteomes" id="UP000013827"/>
    </source>
</evidence>
<evidence type="ECO:0000256" key="2">
    <source>
        <dbReference type="ARBA" id="ARBA00012925"/>
    </source>
</evidence>
<evidence type="ECO:0000259" key="9">
    <source>
        <dbReference type="PROSITE" id="PS51144"/>
    </source>
</evidence>
<evidence type="ECO:0000256" key="5">
    <source>
        <dbReference type="ARBA" id="ARBA00023239"/>
    </source>
</evidence>
<dbReference type="SMART" id="SM01057">
    <property type="entry name" value="Carb_anhydrase"/>
    <property type="match status" value="1"/>
</dbReference>
<dbReference type="Proteomes" id="UP000013827">
    <property type="component" value="Unassembled WGS sequence"/>
</dbReference>
<dbReference type="HOGENOM" id="CLU_925691_0_0_1"/>
<dbReference type="KEGG" id="ehx:EMIHUDRAFT_62679"/>
<feature type="region of interest" description="Disordered" evidence="7">
    <location>
        <begin position="227"/>
        <end position="301"/>
    </location>
</feature>
<dbReference type="InterPro" id="IPR001148">
    <property type="entry name" value="CA_dom"/>
</dbReference>
<dbReference type="RefSeq" id="XP_005792084.1">
    <property type="nucleotide sequence ID" value="XM_005792027.1"/>
</dbReference>
<evidence type="ECO:0000313" key="10">
    <source>
        <dbReference type="EnsemblProtists" id="EOD39655"/>
    </source>
</evidence>
<evidence type="ECO:0000256" key="6">
    <source>
        <dbReference type="ARBA" id="ARBA00048348"/>
    </source>
</evidence>
<dbReference type="InterPro" id="IPR023561">
    <property type="entry name" value="Carbonic_anhydrase_a-class"/>
</dbReference>
<comment type="catalytic activity">
    <reaction evidence="6">
        <text>hydrogencarbonate + H(+) = CO2 + H2O</text>
        <dbReference type="Rhea" id="RHEA:10748"/>
        <dbReference type="ChEBI" id="CHEBI:15377"/>
        <dbReference type="ChEBI" id="CHEBI:15378"/>
        <dbReference type="ChEBI" id="CHEBI:16526"/>
        <dbReference type="ChEBI" id="CHEBI:17544"/>
        <dbReference type="EC" id="4.2.1.1"/>
    </reaction>
</comment>
<keyword evidence="11" id="KW-1185">Reference proteome</keyword>
<dbReference type="CDD" id="cd03124">
    <property type="entry name" value="alpha_CA_prokaryotic_like"/>
    <property type="match status" value="1"/>
</dbReference>
<dbReference type="GeneID" id="17284926"/>
<evidence type="ECO:0000256" key="3">
    <source>
        <dbReference type="ARBA" id="ARBA00022723"/>
    </source>
</evidence>